<organism evidence="1 2">
    <name type="scientific">Triticum turgidum subsp. durum</name>
    <name type="common">Durum wheat</name>
    <name type="synonym">Triticum durum</name>
    <dbReference type="NCBI Taxonomy" id="4567"/>
    <lineage>
        <taxon>Eukaryota</taxon>
        <taxon>Viridiplantae</taxon>
        <taxon>Streptophyta</taxon>
        <taxon>Embryophyta</taxon>
        <taxon>Tracheophyta</taxon>
        <taxon>Spermatophyta</taxon>
        <taxon>Magnoliopsida</taxon>
        <taxon>Liliopsida</taxon>
        <taxon>Poales</taxon>
        <taxon>Poaceae</taxon>
        <taxon>BOP clade</taxon>
        <taxon>Pooideae</taxon>
        <taxon>Triticodae</taxon>
        <taxon>Triticeae</taxon>
        <taxon>Triticinae</taxon>
        <taxon>Triticum</taxon>
    </lineage>
</organism>
<dbReference type="Gramene" id="TRITD1Av1G215500.1">
    <property type="protein sequence ID" value="TRITD1Av1G215500.1"/>
    <property type="gene ID" value="TRITD1Av1G215500"/>
</dbReference>
<accession>A0A9R0QJM0</accession>
<name>A0A9R0QJM0_TRITD</name>
<keyword evidence="2" id="KW-1185">Reference proteome</keyword>
<sequence>MSSNGGPTVAVKLFIDKEKKRVLFAESDKDFVDILFSFLTLPLGTIVRLFNKQSQIGCLDELYRSVESLGEDHFQTKECKAMLLRPVNAAALHCDRLRVKVDDADLTAIYVCFYYGSCSERYFSTVRGIRCRCGTSTISDTRRWPQSSLVAAGETADGIFFQRWIEVHHHG</sequence>
<protein>
    <recommendedName>
        <fullName evidence="3">DUF674 family protein</fullName>
    </recommendedName>
</protein>
<dbReference type="PANTHER" id="PTHR33103:SF68">
    <property type="entry name" value="DUF674 FAMILY PROTEIN"/>
    <property type="match status" value="1"/>
</dbReference>
<dbReference type="InterPro" id="IPR007750">
    <property type="entry name" value="DUF674"/>
</dbReference>
<proteinExistence type="predicted"/>
<dbReference type="EMBL" id="LT934111">
    <property type="protein sequence ID" value="VAH10819.1"/>
    <property type="molecule type" value="Genomic_DNA"/>
</dbReference>
<dbReference type="AlphaFoldDB" id="A0A9R0QJM0"/>
<dbReference type="OMA" id="WIEVHHH"/>
<evidence type="ECO:0000313" key="2">
    <source>
        <dbReference type="Proteomes" id="UP000324705"/>
    </source>
</evidence>
<dbReference type="PANTHER" id="PTHR33103">
    <property type="entry name" value="OS01G0153900 PROTEIN"/>
    <property type="match status" value="1"/>
</dbReference>
<gene>
    <name evidence="1" type="ORF">TRITD_1Av1G215500</name>
</gene>
<evidence type="ECO:0000313" key="1">
    <source>
        <dbReference type="EMBL" id="VAH10819.1"/>
    </source>
</evidence>
<reference evidence="1 2" key="1">
    <citation type="submission" date="2017-09" db="EMBL/GenBank/DDBJ databases">
        <authorList>
            <consortium name="International Durum Wheat Genome Sequencing Consortium (IDWGSC)"/>
            <person name="Milanesi L."/>
        </authorList>
    </citation>
    <scope>NUCLEOTIDE SEQUENCE [LARGE SCALE GENOMIC DNA]</scope>
    <source>
        <strain evidence="2">cv. Svevo</strain>
    </source>
</reference>
<evidence type="ECO:0008006" key="3">
    <source>
        <dbReference type="Google" id="ProtNLM"/>
    </source>
</evidence>
<dbReference type="Pfam" id="PF05056">
    <property type="entry name" value="DUF674"/>
    <property type="match status" value="1"/>
</dbReference>
<dbReference type="Proteomes" id="UP000324705">
    <property type="component" value="Chromosome 1A"/>
</dbReference>